<protein>
    <submittedName>
        <fullName evidence="2">Uncharacterized protein</fullName>
    </submittedName>
</protein>
<feature type="region of interest" description="Disordered" evidence="1">
    <location>
        <begin position="88"/>
        <end position="125"/>
    </location>
</feature>
<sequence>MSGGYPFSTLLGNNVLDQILAPKIVGTTGSGYEVKLDLGNIDTVYANQVGTTANPVSQIYATVIGSPANRVSDLYGVTLHYQFLDPPITGGTGSGSPGPTGPTGPGGSGPAGATGPTGTAGPTGFSVQVTVNEEVEELDPGTPPYVYDDGLLAPNVNLNFGIPRGATGPQGPPGDGTQIIAGSSGNVLFFGATGVTSINSFNFANSTLTVPTEIITQSSNTGQIRLTTSGGVSYIQSGSSSNINQGNLLSVGRLNSGTDRSTMQLNTQSYHVGIGQGNSAPTGDQVLDVYGRTVIHVDPGPNSSGGAVLGTPFNVLIPGFQTLVTGNYYRIYGWGEGGTGPNATAGGEIEFDVDLRSSPSIPLNWNIVGAGPTGGTIGYRGGNALQLSLNGNPLWAYGGGGGSSILSGGAGGAGTTVGGTGGSINTGSGGTGGIYQFSAGGGTLNFNDPSLTGTLVYTFPAGTTFTFPTVIPVQNQFLNIPMSAGQRVQILLPSGTSASIATGTATIRGTTQSYGEAYSVSSLNNVPVVIPAGATGVTGIALSGDGRGATAIPNINVTGSAIQLLSLTQPYLTTTSATLSGPSSVVFPTGGNLNFGSTGATEFNGNTVVLSAPVSVVFVQGSVTADIVSAVISQNIAVGFPSYGTISTAGSGSAGQGGSAINGGGGGGGYFGGGGGNANIGGVGSSLVVATGATNGKNNSINPSTVPYNDGVYNPGTYGAPGLAGGWVVIELRVINSVALGVTGDVVITGRSFLNGGFQTQASSNVNGTLTVTQGATGGTQGILVTNAGVGGTLRSVSVFNDQATPGTLISMTNGADAGTIAYTGTQFQLSRPLNIPVQAGSSGNLTVGGNIQSANLNTSGGVLSGSNMVAGADLLVFGGIYGQNSSTTPNFPLGARISQPTNSSGPGIGAAILNWDQTFTPGVGYKQDGPGTVFVPNDWQGNLTYPTGLIATFISYGIGNSACNAVTRAGPVALTTGNRGIPGMAQFFLIRASNNVNNALVYIIWQNGGGIAVGSTFPS</sequence>
<proteinExistence type="predicted"/>
<accession>A0A6C0HFB4</accession>
<name>A0A6C0HFB4_9ZZZZ</name>
<evidence type="ECO:0000313" key="2">
    <source>
        <dbReference type="EMBL" id="QHT79134.1"/>
    </source>
</evidence>
<organism evidence="2">
    <name type="scientific">viral metagenome</name>
    <dbReference type="NCBI Taxonomy" id="1070528"/>
    <lineage>
        <taxon>unclassified sequences</taxon>
        <taxon>metagenomes</taxon>
        <taxon>organismal metagenomes</taxon>
    </lineage>
</organism>
<reference evidence="2" key="1">
    <citation type="journal article" date="2020" name="Nature">
        <title>Giant virus diversity and host interactions through global metagenomics.</title>
        <authorList>
            <person name="Schulz F."/>
            <person name="Roux S."/>
            <person name="Paez-Espino D."/>
            <person name="Jungbluth S."/>
            <person name="Walsh D.A."/>
            <person name="Denef V.J."/>
            <person name="McMahon K.D."/>
            <person name="Konstantinidis K.T."/>
            <person name="Eloe-Fadrosh E.A."/>
            <person name="Kyrpides N.C."/>
            <person name="Woyke T."/>
        </authorList>
    </citation>
    <scope>NUCLEOTIDE SEQUENCE</scope>
    <source>
        <strain evidence="2">GVMAG-M-3300023179-99</strain>
    </source>
</reference>
<dbReference type="AlphaFoldDB" id="A0A6C0HFB4"/>
<dbReference type="EMBL" id="MN739946">
    <property type="protein sequence ID" value="QHT79134.1"/>
    <property type="molecule type" value="Genomic_DNA"/>
</dbReference>
<feature type="compositionally biased region" description="Low complexity" evidence="1">
    <location>
        <begin position="113"/>
        <end position="124"/>
    </location>
</feature>
<feature type="compositionally biased region" description="Gly residues" evidence="1">
    <location>
        <begin position="90"/>
        <end position="112"/>
    </location>
</feature>
<evidence type="ECO:0000256" key="1">
    <source>
        <dbReference type="SAM" id="MobiDB-lite"/>
    </source>
</evidence>